<proteinExistence type="predicted"/>
<organism evidence="2 3">
    <name type="scientific">Pinctada imbricata</name>
    <name type="common">Atlantic pearl-oyster</name>
    <name type="synonym">Pinctada martensii</name>
    <dbReference type="NCBI Taxonomy" id="66713"/>
    <lineage>
        <taxon>Eukaryota</taxon>
        <taxon>Metazoa</taxon>
        <taxon>Spiralia</taxon>
        <taxon>Lophotrochozoa</taxon>
        <taxon>Mollusca</taxon>
        <taxon>Bivalvia</taxon>
        <taxon>Autobranchia</taxon>
        <taxon>Pteriomorphia</taxon>
        <taxon>Pterioida</taxon>
        <taxon>Pterioidea</taxon>
        <taxon>Pteriidae</taxon>
        <taxon>Pinctada</taxon>
    </lineage>
</organism>
<name>A0AA88XK17_PINIB</name>
<dbReference type="InterPro" id="IPR004046">
    <property type="entry name" value="GST_C"/>
</dbReference>
<dbReference type="EMBL" id="VSWD01000011">
    <property type="protein sequence ID" value="KAK3087199.1"/>
    <property type="molecule type" value="Genomic_DNA"/>
</dbReference>
<dbReference type="Proteomes" id="UP001186944">
    <property type="component" value="Unassembled WGS sequence"/>
</dbReference>
<dbReference type="InterPro" id="IPR036282">
    <property type="entry name" value="Glutathione-S-Trfase_C_sf"/>
</dbReference>
<evidence type="ECO:0000313" key="2">
    <source>
        <dbReference type="EMBL" id="KAK3087199.1"/>
    </source>
</evidence>
<dbReference type="InterPro" id="IPR036249">
    <property type="entry name" value="Thioredoxin-like_sf"/>
</dbReference>
<protein>
    <recommendedName>
        <fullName evidence="1">GST C-terminal domain-containing protein</fullName>
    </recommendedName>
</protein>
<accession>A0AA88XK17</accession>
<comment type="caution">
    <text evidence="2">The sequence shown here is derived from an EMBL/GenBank/DDBJ whole genome shotgun (WGS) entry which is preliminary data.</text>
</comment>
<dbReference type="SUPFAM" id="SSF47616">
    <property type="entry name" value="GST C-terminal domain-like"/>
    <property type="match status" value="1"/>
</dbReference>
<dbReference type="PANTHER" id="PTHR44051:SF8">
    <property type="entry name" value="GLUTATHIONE S-TRANSFERASE GSTA"/>
    <property type="match status" value="1"/>
</dbReference>
<sequence>MSDKRRLFWGSGSVLCWRPMIVLKEMGLDDCESTLISFDKKEHKGGEVIKLNPRGERVYKGQGNQLYPDDPNQLAKVLQRVHELDMDEKNNEVREEFEKKKTAATAEIQIWEGYLKEDGDYICGNDFTMADVILFPYVAVWIRLDLNKEKYPNIYKYYNKVAPRKSVQDTWPPHWNESGPPADFVKEFSQL</sequence>
<dbReference type="AlphaFoldDB" id="A0AA88XK17"/>
<reference evidence="2" key="1">
    <citation type="submission" date="2019-08" db="EMBL/GenBank/DDBJ databases">
        <title>The improved chromosome-level genome for the pearl oyster Pinctada fucata martensii using PacBio sequencing and Hi-C.</title>
        <authorList>
            <person name="Zheng Z."/>
        </authorList>
    </citation>
    <scope>NUCLEOTIDE SEQUENCE</scope>
    <source>
        <strain evidence="2">ZZ-2019</strain>
        <tissue evidence="2">Adductor muscle</tissue>
    </source>
</reference>
<dbReference type="Gene3D" id="1.20.1050.130">
    <property type="match status" value="1"/>
</dbReference>
<dbReference type="PROSITE" id="PS50405">
    <property type="entry name" value="GST_CTER"/>
    <property type="match status" value="1"/>
</dbReference>
<dbReference type="SUPFAM" id="SSF52833">
    <property type="entry name" value="Thioredoxin-like"/>
    <property type="match status" value="1"/>
</dbReference>
<gene>
    <name evidence="2" type="ORF">FSP39_003049</name>
</gene>
<dbReference type="PANTHER" id="PTHR44051">
    <property type="entry name" value="GLUTATHIONE S-TRANSFERASE-RELATED"/>
    <property type="match status" value="1"/>
</dbReference>
<evidence type="ECO:0000313" key="3">
    <source>
        <dbReference type="Proteomes" id="UP001186944"/>
    </source>
</evidence>
<dbReference type="Pfam" id="PF00043">
    <property type="entry name" value="GST_C"/>
    <property type="match status" value="1"/>
</dbReference>
<feature type="domain" description="GST C-terminal" evidence="1">
    <location>
        <begin position="53"/>
        <end position="182"/>
    </location>
</feature>
<dbReference type="InterPro" id="IPR010987">
    <property type="entry name" value="Glutathione-S-Trfase_C-like"/>
</dbReference>
<evidence type="ECO:0000259" key="1">
    <source>
        <dbReference type="PROSITE" id="PS50405"/>
    </source>
</evidence>
<keyword evidence="3" id="KW-1185">Reference proteome</keyword>
<dbReference type="Gene3D" id="1.20.1050.10">
    <property type="match status" value="1"/>
</dbReference>